<evidence type="ECO:0000259" key="1">
    <source>
        <dbReference type="Pfam" id="PF00082"/>
    </source>
</evidence>
<keyword evidence="3" id="KW-1185">Reference proteome</keyword>
<sequence length="246" mass="27638">MTWHELLNWKDRRISSALVHTARDSQGRLRQAKVFESDEADEKTAPDVMAKAVSHKVEIISISAGFTTATDRLRTAIHEAHATNIIVFAAASNWGNTERVAYPARMKDHVLCMFATMGNLKSHRDINPEWRRNADNFALLGHDNELPGHSGHVSGTSAATALAAGMAGRILDFERYYMPQKKQKNTWTLSSKAGMSAVFRAMASSSENYDCIHPKRLLSLCDEEDDKETERERVHEFIIRALQDAE</sequence>
<gene>
    <name evidence="2" type="ORF">CKAH01_05722</name>
</gene>
<dbReference type="SUPFAM" id="SSF52743">
    <property type="entry name" value="Subtilisin-like"/>
    <property type="match status" value="1"/>
</dbReference>
<dbReference type="Proteomes" id="UP001281614">
    <property type="component" value="Unassembled WGS sequence"/>
</dbReference>
<dbReference type="GO" id="GO:0006508">
    <property type="term" value="P:proteolysis"/>
    <property type="evidence" value="ECO:0007669"/>
    <property type="project" value="InterPro"/>
</dbReference>
<comment type="caution">
    <text evidence="2">The sequence shown here is derived from an EMBL/GenBank/DDBJ whole genome shotgun (WGS) entry which is preliminary data.</text>
</comment>
<feature type="domain" description="Peptidase S8/S53" evidence="1">
    <location>
        <begin position="32"/>
        <end position="180"/>
    </location>
</feature>
<proteinExistence type="predicted"/>
<name>A0AAD9YDJ6_COLKA</name>
<organism evidence="2 3">
    <name type="scientific">Colletotrichum kahawae</name>
    <name type="common">Coffee berry disease fungus</name>
    <dbReference type="NCBI Taxonomy" id="34407"/>
    <lineage>
        <taxon>Eukaryota</taxon>
        <taxon>Fungi</taxon>
        <taxon>Dikarya</taxon>
        <taxon>Ascomycota</taxon>
        <taxon>Pezizomycotina</taxon>
        <taxon>Sordariomycetes</taxon>
        <taxon>Hypocreomycetidae</taxon>
        <taxon>Glomerellales</taxon>
        <taxon>Glomerellaceae</taxon>
        <taxon>Colletotrichum</taxon>
        <taxon>Colletotrichum gloeosporioides species complex</taxon>
    </lineage>
</organism>
<evidence type="ECO:0000313" key="2">
    <source>
        <dbReference type="EMBL" id="KAK2757465.1"/>
    </source>
</evidence>
<dbReference type="Gene3D" id="3.40.50.200">
    <property type="entry name" value="Peptidase S8/S53 domain"/>
    <property type="match status" value="1"/>
</dbReference>
<protein>
    <recommendedName>
        <fullName evidence="1">Peptidase S8/S53 domain-containing protein</fullName>
    </recommendedName>
</protein>
<dbReference type="AlphaFoldDB" id="A0AAD9YDJ6"/>
<evidence type="ECO:0000313" key="3">
    <source>
        <dbReference type="Proteomes" id="UP001281614"/>
    </source>
</evidence>
<dbReference type="EMBL" id="VYYT01000200">
    <property type="protein sequence ID" value="KAK2757465.1"/>
    <property type="molecule type" value="Genomic_DNA"/>
</dbReference>
<accession>A0AAD9YDJ6</accession>
<dbReference type="InterPro" id="IPR036852">
    <property type="entry name" value="Peptidase_S8/S53_dom_sf"/>
</dbReference>
<dbReference type="GO" id="GO:0004252">
    <property type="term" value="F:serine-type endopeptidase activity"/>
    <property type="evidence" value="ECO:0007669"/>
    <property type="project" value="InterPro"/>
</dbReference>
<dbReference type="InterPro" id="IPR000209">
    <property type="entry name" value="Peptidase_S8/S53_dom"/>
</dbReference>
<reference evidence="2" key="1">
    <citation type="submission" date="2023-02" db="EMBL/GenBank/DDBJ databases">
        <title>Colletotrichum kahawae CIFC_Que2 genome sequencing and assembly.</title>
        <authorList>
            <person name="Baroncelli R."/>
        </authorList>
    </citation>
    <scope>NUCLEOTIDE SEQUENCE</scope>
    <source>
        <strain evidence="2">CIFC_Que2</strain>
    </source>
</reference>
<dbReference type="Pfam" id="PF00082">
    <property type="entry name" value="Peptidase_S8"/>
    <property type="match status" value="1"/>
</dbReference>